<evidence type="ECO:0000313" key="6">
    <source>
        <dbReference type="Proteomes" id="UP000683246"/>
    </source>
</evidence>
<protein>
    <submittedName>
        <fullName evidence="5">PocR ligand-binding domain-containing protein</fullName>
    </submittedName>
</protein>
<dbReference type="PANTHER" id="PTHR43280:SF2">
    <property type="entry name" value="HTH-TYPE TRANSCRIPTIONAL REGULATOR EXSA"/>
    <property type="match status" value="1"/>
</dbReference>
<keyword evidence="1" id="KW-0805">Transcription regulation</keyword>
<dbReference type="SMART" id="SM00342">
    <property type="entry name" value="HTH_ARAC"/>
    <property type="match status" value="1"/>
</dbReference>
<dbReference type="PRINTS" id="PR00032">
    <property type="entry name" value="HTHARAC"/>
</dbReference>
<dbReference type="AlphaFoldDB" id="A0A8J8MIX2"/>
<dbReference type="GO" id="GO:0003700">
    <property type="term" value="F:DNA-binding transcription factor activity"/>
    <property type="evidence" value="ECO:0007669"/>
    <property type="project" value="InterPro"/>
</dbReference>
<evidence type="ECO:0000256" key="1">
    <source>
        <dbReference type="ARBA" id="ARBA00023015"/>
    </source>
</evidence>
<gene>
    <name evidence="5" type="ORF">HZI73_08210</name>
</gene>
<dbReference type="KEGG" id="vpy:HZI73_08210"/>
<dbReference type="GO" id="GO:0043565">
    <property type="term" value="F:sequence-specific DNA binding"/>
    <property type="evidence" value="ECO:0007669"/>
    <property type="project" value="InterPro"/>
</dbReference>
<keyword evidence="2" id="KW-0238">DNA-binding</keyword>
<evidence type="ECO:0000313" key="5">
    <source>
        <dbReference type="EMBL" id="QUI22282.1"/>
    </source>
</evidence>
<evidence type="ECO:0000259" key="4">
    <source>
        <dbReference type="PROSITE" id="PS01124"/>
    </source>
</evidence>
<sequence length="334" mass="38982">MKNNLSRLEYIINMDKFQKIQDDIAEATEMAVLTVDYKGAPITKHSRCSDFCTLIRSHPQYAKLCQKCDARGGLEAVRTQKPYIYICHFGLIDFAVPIMVHDQYLGAIMAGQVFIKHDENKKNLENIVNAQYDKVHCEWEHDFHKLRKKIPIMTLQKVQAISNMLFHMSNYLVNEAVLKISLNELNEKMRYMGKEQFRPQDVLPHDFMPNPNHDDVEHHEREDINLLIKPALHYIHEHYAKKLYLEDIASLCNISPSYCSKLFKRETGDSFSTYVNKVKIEKAKVLLQTTKQPVLNIAYDLGFEDCGYFIKVFKKMVDLTPAVYRKKVKGKNYL</sequence>
<dbReference type="Pfam" id="PF10114">
    <property type="entry name" value="PocR"/>
    <property type="match status" value="1"/>
</dbReference>
<dbReference type="InterPro" id="IPR009057">
    <property type="entry name" value="Homeodomain-like_sf"/>
</dbReference>
<proteinExistence type="predicted"/>
<dbReference type="InterPro" id="IPR018771">
    <property type="entry name" value="PocR_dom"/>
</dbReference>
<evidence type="ECO:0000256" key="3">
    <source>
        <dbReference type="ARBA" id="ARBA00023163"/>
    </source>
</evidence>
<dbReference type="PANTHER" id="PTHR43280">
    <property type="entry name" value="ARAC-FAMILY TRANSCRIPTIONAL REGULATOR"/>
    <property type="match status" value="1"/>
</dbReference>
<dbReference type="Pfam" id="PF12833">
    <property type="entry name" value="HTH_18"/>
    <property type="match status" value="1"/>
</dbReference>
<dbReference type="EMBL" id="CP058649">
    <property type="protein sequence ID" value="QUI22282.1"/>
    <property type="molecule type" value="Genomic_DNA"/>
</dbReference>
<keyword evidence="6" id="KW-1185">Reference proteome</keyword>
<dbReference type="SUPFAM" id="SSF46689">
    <property type="entry name" value="Homeodomain-like"/>
    <property type="match status" value="2"/>
</dbReference>
<name>A0A8J8MIX2_9FIRM</name>
<dbReference type="RefSeq" id="WP_212697764.1">
    <property type="nucleotide sequence ID" value="NZ_CP058649.1"/>
</dbReference>
<dbReference type="InterPro" id="IPR018060">
    <property type="entry name" value="HTH_AraC"/>
</dbReference>
<feature type="domain" description="HTH araC/xylS-type" evidence="4">
    <location>
        <begin position="229"/>
        <end position="327"/>
    </location>
</feature>
<accession>A0A8J8MIX2</accession>
<dbReference type="PROSITE" id="PS00041">
    <property type="entry name" value="HTH_ARAC_FAMILY_1"/>
    <property type="match status" value="1"/>
</dbReference>
<dbReference type="InterPro" id="IPR018062">
    <property type="entry name" value="HTH_AraC-typ_CS"/>
</dbReference>
<dbReference type="Gene3D" id="1.10.10.60">
    <property type="entry name" value="Homeodomain-like"/>
    <property type="match status" value="2"/>
</dbReference>
<reference evidence="5" key="1">
    <citation type="submission" date="2020-07" db="EMBL/GenBank/DDBJ databases">
        <title>Vallitalea pronyensis genome.</title>
        <authorList>
            <person name="Postec A."/>
        </authorList>
    </citation>
    <scope>NUCLEOTIDE SEQUENCE</scope>
    <source>
        <strain evidence="5">FatNI3</strain>
    </source>
</reference>
<evidence type="ECO:0000256" key="2">
    <source>
        <dbReference type="ARBA" id="ARBA00023125"/>
    </source>
</evidence>
<dbReference type="PROSITE" id="PS01124">
    <property type="entry name" value="HTH_ARAC_FAMILY_2"/>
    <property type="match status" value="1"/>
</dbReference>
<dbReference type="Proteomes" id="UP000683246">
    <property type="component" value="Chromosome"/>
</dbReference>
<keyword evidence="3" id="KW-0804">Transcription</keyword>
<organism evidence="5 6">
    <name type="scientific">Vallitalea pronyensis</name>
    <dbReference type="NCBI Taxonomy" id="1348613"/>
    <lineage>
        <taxon>Bacteria</taxon>
        <taxon>Bacillati</taxon>
        <taxon>Bacillota</taxon>
        <taxon>Clostridia</taxon>
        <taxon>Lachnospirales</taxon>
        <taxon>Vallitaleaceae</taxon>
        <taxon>Vallitalea</taxon>
    </lineage>
</organism>
<dbReference type="InterPro" id="IPR020449">
    <property type="entry name" value="Tscrpt_reg_AraC-type_HTH"/>
</dbReference>